<dbReference type="Pfam" id="PF00905">
    <property type="entry name" value="Transpeptidase"/>
    <property type="match status" value="1"/>
</dbReference>
<dbReference type="InterPro" id="IPR050396">
    <property type="entry name" value="Glycosyltr_51/Transpeptidase"/>
</dbReference>
<dbReference type="PANTHER" id="PTHR32282:SF33">
    <property type="entry name" value="PEPTIDOGLYCAN GLYCOSYLTRANSFERASE"/>
    <property type="match status" value="1"/>
</dbReference>
<feature type="non-terminal residue" evidence="4">
    <location>
        <position position="103"/>
    </location>
</feature>
<dbReference type="GO" id="GO:0008955">
    <property type="term" value="F:peptidoglycan glycosyltransferase activity"/>
    <property type="evidence" value="ECO:0007669"/>
    <property type="project" value="TreeGrafter"/>
</dbReference>
<dbReference type="GO" id="GO:0030288">
    <property type="term" value="C:outer membrane-bounded periplasmic space"/>
    <property type="evidence" value="ECO:0007669"/>
    <property type="project" value="TreeGrafter"/>
</dbReference>
<keyword evidence="1" id="KW-0328">Glycosyltransferase</keyword>
<accession>W1YTJ4</accession>
<dbReference type="AlphaFoldDB" id="W1YTJ4"/>
<feature type="non-terminal residue" evidence="4">
    <location>
        <position position="1"/>
    </location>
</feature>
<dbReference type="InterPro" id="IPR012338">
    <property type="entry name" value="Beta-lactam/transpept-like"/>
</dbReference>
<keyword evidence="2" id="KW-0808">Transferase</keyword>
<evidence type="ECO:0000313" key="4">
    <source>
        <dbReference type="EMBL" id="ETJ45080.1"/>
    </source>
</evidence>
<dbReference type="PANTHER" id="PTHR32282">
    <property type="entry name" value="BINDING PROTEIN TRANSPEPTIDASE, PUTATIVE-RELATED"/>
    <property type="match status" value="1"/>
</dbReference>
<sequence length="103" mass="10639">AYGVLANGGIKVQPTAIVKIVDRNGQVVEENSIQEKRVVDEKDAAIITSMLESVISGGTGGNAAIGRPAAGKTGTTDDSKDAWFVGYTPDLVAAVWIGDDYGS</sequence>
<reference evidence="4" key="1">
    <citation type="submission" date="2013-12" db="EMBL/GenBank/DDBJ databases">
        <title>A Varibaculum cambriense genome reconstructed from a premature infant gut community with otherwise low bacterial novelty that shifts toward anaerobic metabolism during the third week of life.</title>
        <authorList>
            <person name="Brown C.T."/>
            <person name="Sharon I."/>
            <person name="Thomas B.C."/>
            <person name="Castelle C.J."/>
            <person name="Morowitz M.J."/>
            <person name="Banfield J.F."/>
        </authorList>
    </citation>
    <scope>NUCLEOTIDE SEQUENCE</scope>
</reference>
<feature type="domain" description="Penicillin-binding protein transpeptidase" evidence="3">
    <location>
        <begin position="1"/>
        <end position="90"/>
    </location>
</feature>
<name>W1YTJ4_9ZZZZ</name>
<comment type="caution">
    <text evidence="4">The sequence shown here is derived from an EMBL/GenBank/DDBJ whole genome shotgun (WGS) entry which is preliminary data.</text>
</comment>
<organism evidence="4">
    <name type="scientific">human gut metagenome</name>
    <dbReference type="NCBI Taxonomy" id="408170"/>
    <lineage>
        <taxon>unclassified sequences</taxon>
        <taxon>metagenomes</taxon>
        <taxon>organismal metagenomes</taxon>
    </lineage>
</organism>
<evidence type="ECO:0000256" key="2">
    <source>
        <dbReference type="ARBA" id="ARBA00022679"/>
    </source>
</evidence>
<dbReference type="EMBL" id="AZMM01000915">
    <property type="protein sequence ID" value="ETJ45080.1"/>
    <property type="molecule type" value="Genomic_DNA"/>
</dbReference>
<evidence type="ECO:0000256" key="1">
    <source>
        <dbReference type="ARBA" id="ARBA00022676"/>
    </source>
</evidence>
<gene>
    <name evidence="4" type="ORF">Q604_UNBC00915G0001</name>
</gene>
<dbReference type="InterPro" id="IPR001460">
    <property type="entry name" value="PCN-bd_Tpept"/>
</dbReference>
<evidence type="ECO:0000259" key="3">
    <source>
        <dbReference type="Pfam" id="PF00905"/>
    </source>
</evidence>
<protein>
    <submittedName>
        <fullName evidence="4">Penicillin-binding protein, 1A family</fullName>
    </submittedName>
</protein>
<dbReference type="GO" id="GO:0009252">
    <property type="term" value="P:peptidoglycan biosynthetic process"/>
    <property type="evidence" value="ECO:0007669"/>
    <property type="project" value="TreeGrafter"/>
</dbReference>
<proteinExistence type="predicted"/>
<dbReference type="Gene3D" id="3.40.710.10">
    <property type="entry name" value="DD-peptidase/beta-lactamase superfamily"/>
    <property type="match status" value="1"/>
</dbReference>
<dbReference type="GO" id="GO:0008658">
    <property type="term" value="F:penicillin binding"/>
    <property type="evidence" value="ECO:0007669"/>
    <property type="project" value="InterPro"/>
</dbReference>
<dbReference type="SUPFAM" id="SSF56601">
    <property type="entry name" value="beta-lactamase/transpeptidase-like"/>
    <property type="match status" value="1"/>
</dbReference>